<feature type="binding site" evidence="4">
    <location>
        <begin position="34"/>
        <end position="36"/>
    </location>
    <ligand>
        <name>3-dehydroquinate</name>
        <dbReference type="ChEBI" id="CHEBI:32364"/>
    </ligand>
</feature>
<accession>A0A7C5Q3W1</accession>
<dbReference type="PANTHER" id="PTHR43699">
    <property type="entry name" value="3-DEHYDROQUINATE DEHYDRATASE"/>
    <property type="match status" value="1"/>
</dbReference>
<dbReference type="EMBL" id="DRWN01000023">
    <property type="protein sequence ID" value="HHK68089.1"/>
    <property type="molecule type" value="Genomic_DNA"/>
</dbReference>
<dbReference type="Pfam" id="PF01487">
    <property type="entry name" value="DHquinase_I"/>
    <property type="match status" value="1"/>
</dbReference>
<feature type="binding site" evidence="4">
    <location>
        <position position="9"/>
    </location>
    <ligand>
        <name>3-dehydroquinate</name>
        <dbReference type="ChEBI" id="CHEBI:32364"/>
    </ligand>
</feature>
<dbReference type="HAMAP" id="MF_00214">
    <property type="entry name" value="AroD"/>
    <property type="match status" value="1"/>
</dbReference>
<dbReference type="InterPro" id="IPR013785">
    <property type="entry name" value="Aldolase_TIM"/>
</dbReference>
<comment type="catalytic activity">
    <reaction evidence="1 4">
        <text>3-dehydroquinate = 3-dehydroshikimate + H2O</text>
        <dbReference type="Rhea" id="RHEA:21096"/>
        <dbReference type="ChEBI" id="CHEBI:15377"/>
        <dbReference type="ChEBI" id="CHEBI:16630"/>
        <dbReference type="ChEBI" id="CHEBI:32364"/>
        <dbReference type="EC" id="4.2.1.10"/>
    </reaction>
</comment>
<keyword evidence="3 4" id="KW-0704">Schiff base</keyword>
<dbReference type="GO" id="GO:0009073">
    <property type="term" value="P:aromatic amino acid family biosynthetic process"/>
    <property type="evidence" value="ECO:0007669"/>
    <property type="project" value="UniProtKB-KW"/>
</dbReference>
<sequence>MRKTLVCVSVYGRDEEELGRRVSAALQQGADLAEARLDLTNITNWDKVYAILKPYADRLILTLRPVGEGGKSTLSDGERIELLEKLAGMGAAYVDVELKAVGENVEERLRKLGCRLIVSWHSFETTPETSTLVNMAEQALKHGDIAKIVTFSTSVEHNFRIISLYTYLPCDKLVAFCMGEKGMITRLLSMAAGAPIAYASLDDAETAPGQLPLSKMLETRKRILEGR</sequence>
<evidence type="ECO:0000256" key="2">
    <source>
        <dbReference type="ARBA" id="ARBA00023239"/>
    </source>
</evidence>
<dbReference type="InterPro" id="IPR001381">
    <property type="entry name" value="DHquinase_I"/>
</dbReference>
<comment type="function">
    <text evidence="4">Involved in the third step of the chorismate pathway, which leads to the biosynthesis of aromatic amino acids. Catalyzes the cis-dehydration of 3-dehydroquinate (DHQ) and introduces the first double bond of the aromatic ring to yield 3-dehydroshikimate.</text>
</comment>
<feature type="binding site" evidence="4">
    <location>
        <position position="64"/>
    </location>
    <ligand>
        <name>3-dehydroquinate</name>
        <dbReference type="ChEBI" id="CHEBI:32364"/>
    </ligand>
</feature>
<evidence type="ECO:0000256" key="4">
    <source>
        <dbReference type="HAMAP-Rule" id="MF_00214"/>
    </source>
</evidence>
<evidence type="ECO:0000256" key="1">
    <source>
        <dbReference type="ARBA" id="ARBA00001864"/>
    </source>
</evidence>
<comment type="similarity">
    <text evidence="4">Belongs to the type-I 3-dehydroquinase family.</text>
</comment>
<dbReference type="UniPathway" id="UPA00053">
    <property type="reaction ID" value="UER00086"/>
</dbReference>
<dbReference type="Gene3D" id="3.20.20.70">
    <property type="entry name" value="Aldolase class I"/>
    <property type="match status" value="1"/>
</dbReference>
<comment type="subunit">
    <text evidence="4">Homodimer.</text>
</comment>
<name>A0A7C5Q3W1_CALS0</name>
<feature type="binding site" evidence="4">
    <location>
        <position position="206"/>
    </location>
    <ligand>
        <name>3-dehydroquinate</name>
        <dbReference type="ChEBI" id="CHEBI:32364"/>
    </ligand>
</feature>
<dbReference type="GO" id="GO:0008652">
    <property type="term" value="P:amino acid biosynthetic process"/>
    <property type="evidence" value="ECO:0007669"/>
    <property type="project" value="UniProtKB-KW"/>
</dbReference>
<keyword evidence="4" id="KW-0057">Aromatic amino acid biosynthesis</keyword>
<feature type="active site" description="Schiff-base intermediate with substrate" evidence="4">
    <location>
        <position position="147"/>
    </location>
</feature>
<comment type="caution">
    <text evidence="5">The sequence shown here is derived from an EMBL/GenBank/DDBJ whole genome shotgun (WGS) entry which is preliminary data.</text>
</comment>
<feature type="binding site" evidence="4">
    <location>
        <position position="210"/>
    </location>
    <ligand>
        <name>3-dehydroquinate</name>
        <dbReference type="ChEBI" id="CHEBI:32364"/>
    </ligand>
</feature>
<comment type="pathway">
    <text evidence="4">Metabolic intermediate biosynthesis; chorismate biosynthesis; chorismate from D-erythrose 4-phosphate and phosphoenolpyruvate: step 3/7.</text>
</comment>
<dbReference type="AlphaFoldDB" id="A0A7C5Q3W1"/>
<keyword evidence="2 4" id="KW-0456">Lyase</keyword>
<protein>
    <recommendedName>
        <fullName evidence="4">3-dehydroquinate dehydratase</fullName>
        <shortName evidence="4">3-dehydroquinase</shortName>
        <ecNumber evidence="4">4.2.1.10</ecNumber>
    </recommendedName>
    <alternativeName>
        <fullName evidence="4">Type I DHQase</fullName>
    </alternativeName>
    <alternativeName>
        <fullName evidence="4">Type I dehydroquinase</fullName>
        <shortName evidence="4">DHQ1</shortName>
    </alternativeName>
</protein>
<dbReference type="EC" id="4.2.1.10" evidence="4"/>
<dbReference type="InterPro" id="IPR050146">
    <property type="entry name" value="Type-I_3-dehydroquinase"/>
</dbReference>
<keyword evidence="4" id="KW-0028">Amino-acid biosynthesis</keyword>
<feature type="binding site" evidence="4">
    <location>
        <position position="186"/>
    </location>
    <ligand>
        <name>3-dehydroquinate</name>
        <dbReference type="ChEBI" id="CHEBI:32364"/>
    </ligand>
</feature>
<organism evidence="5">
    <name type="scientific">Caldiarchaeum subterraneum</name>
    <dbReference type="NCBI Taxonomy" id="311458"/>
    <lineage>
        <taxon>Archaea</taxon>
        <taxon>Nitrososphaerota</taxon>
        <taxon>Candidatus Caldarchaeales</taxon>
        <taxon>Candidatus Caldarchaeaceae</taxon>
        <taxon>Candidatus Caldarchaeum</taxon>
    </lineage>
</organism>
<dbReference type="SUPFAM" id="SSF51569">
    <property type="entry name" value="Aldolase"/>
    <property type="match status" value="1"/>
</dbReference>
<feature type="active site" description="Proton donor/acceptor" evidence="4">
    <location>
        <position position="121"/>
    </location>
</feature>
<dbReference type="GO" id="GO:0009423">
    <property type="term" value="P:chorismate biosynthetic process"/>
    <property type="evidence" value="ECO:0007669"/>
    <property type="project" value="UniProtKB-UniRule"/>
</dbReference>
<dbReference type="CDD" id="cd00502">
    <property type="entry name" value="DHQase_I"/>
    <property type="match status" value="1"/>
</dbReference>
<proteinExistence type="inferred from homology"/>
<dbReference type="GO" id="GO:0046279">
    <property type="term" value="P:3,4-dihydroxybenzoate biosynthetic process"/>
    <property type="evidence" value="ECO:0007669"/>
    <property type="project" value="TreeGrafter"/>
</dbReference>
<reference evidence="5" key="1">
    <citation type="journal article" date="2020" name="mSystems">
        <title>Genome- and Community-Level Interaction Insights into Carbon Utilization and Element Cycling Functions of Hydrothermarchaeota in Hydrothermal Sediment.</title>
        <authorList>
            <person name="Zhou Z."/>
            <person name="Liu Y."/>
            <person name="Xu W."/>
            <person name="Pan J."/>
            <person name="Luo Z.H."/>
            <person name="Li M."/>
        </authorList>
    </citation>
    <scope>NUCLEOTIDE SEQUENCE [LARGE SCALE GENOMIC DNA]</scope>
    <source>
        <strain evidence="5">SpSt-1056</strain>
    </source>
</reference>
<dbReference type="GO" id="GO:0003855">
    <property type="term" value="F:3-dehydroquinate dehydratase activity"/>
    <property type="evidence" value="ECO:0007669"/>
    <property type="project" value="UniProtKB-UniRule"/>
</dbReference>
<evidence type="ECO:0000313" key="5">
    <source>
        <dbReference type="EMBL" id="HHK68089.1"/>
    </source>
</evidence>
<evidence type="ECO:0000256" key="3">
    <source>
        <dbReference type="ARBA" id="ARBA00023270"/>
    </source>
</evidence>
<dbReference type="PANTHER" id="PTHR43699:SF1">
    <property type="entry name" value="3-DEHYDROQUINATE DEHYDRATASE"/>
    <property type="match status" value="1"/>
</dbReference>
<gene>
    <name evidence="4" type="primary">aroD</name>
    <name evidence="5" type="ORF">ENM11_02890</name>
</gene>